<dbReference type="STRING" id="74557.A0A1W0A2G9"/>
<evidence type="ECO:0000313" key="1">
    <source>
        <dbReference type="EMBL" id="OQS04472.1"/>
    </source>
</evidence>
<dbReference type="Proteomes" id="UP000243217">
    <property type="component" value="Unassembled WGS sequence"/>
</dbReference>
<reference evidence="1 2" key="1">
    <citation type="journal article" date="2014" name="Genome Biol. Evol.">
        <title>The secreted proteins of Achlya hypogyna and Thraustotheca clavata identify the ancestral oomycete secretome and reveal gene acquisitions by horizontal gene transfer.</title>
        <authorList>
            <person name="Misner I."/>
            <person name="Blouin N."/>
            <person name="Leonard G."/>
            <person name="Richards T.A."/>
            <person name="Lane C.E."/>
        </authorList>
    </citation>
    <scope>NUCLEOTIDE SEQUENCE [LARGE SCALE GENOMIC DNA]</scope>
    <source>
        <strain evidence="1 2">ATCC 34112</strain>
    </source>
</reference>
<accession>A0A1W0A2G9</accession>
<gene>
    <name evidence="1" type="ORF">THRCLA_20874</name>
</gene>
<name>A0A1W0A2G9_9STRA</name>
<proteinExistence type="predicted"/>
<dbReference type="OrthoDB" id="10509705at2759"/>
<dbReference type="EMBL" id="JNBS01000608">
    <property type="protein sequence ID" value="OQS04472.1"/>
    <property type="molecule type" value="Genomic_DNA"/>
</dbReference>
<organism evidence="1 2">
    <name type="scientific">Thraustotheca clavata</name>
    <dbReference type="NCBI Taxonomy" id="74557"/>
    <lineage>
        <taxon>Eukaryota</taxon>
        <taxon>Sar</taxon>
        <taxon>Stramenopiles</taxon>
        <taxon>Oomycota</taxon>
        <taxon>Saprolegniomycetes</taxon>
        <taxon>Saprolegniales</taxon>
        <taxon>Achlyaceae</taxon>
        <taxon>Thraustotheca</taxon>
    </lineage>
</organism>
<dbReference type="AlphaFoldDB" id="A0A1W0A2G9"/>
<sequence>MHNRYELFAEFQFTEGANEETRGLSSIQSIEISANESLITHDQDNFRGNNATWYRSVVYPGNWKDRIRSFQIVPAILPPIDTKQQNSIKVPWYFMGTSEGFMLVRMSTQWPGYPECYSINGVNCIFRENIYDMFDVVEAYKNNATLNSSSIAFNAPCGPARYEHWGDDPQWCSLASTLLKALMIGDRNLKDLQCVKNKNGVIARFYSSNFCLPRTNTTYWNACTIFPSADICESSVKSYLFSSQNIVGILRLCAAMMIAWAIARMALNSGS</sequence>
<keyword evidence="2" id="KW-1185">Reference proteome</keyword>
<protein>
    <submittedName>
        <fullName evidence="1">Uncharacterized protein</fullName>
    </submittedName>
</protein>
<comment type="caution">
    <text evidence="1">The sequence shown here is derived from an EMBL/GenBank/DDBJ whole genome shotgun (WGS) entry which is preliminary data.</text>
</comment>
<evidence type="ECO:0000313" key="2">
    <source>
        <dbReference type="Proteomes" id="UP000243217"/>
    </source>
</evidence>